<proteinExistence type="predicted"/>
<keyword evidence="1" id="KW-0175">Coiled coil</keyword>
<evidence type="ECO:0000313" key="2">
    <source>
        <dbReference type="EMBL" id="SVD02687.1"/>
    </source>
</evidence>
<accession>A0A382S087</accession>
<organism evidence="2">
    <name type="scientific">marine metagenome</name>
    <dbReference type="NCBI Taxonomy" id="408172"/>
    <lineage>
        <taxon>unclassified sequences</taxon>
        <taxon>metagenomes</taxon>
        <taxon>ecological metagenomes</taxon>
    </lineage>
</organism>
<sequence>AKLSKGTKVPQIKNNLVDIDKKGWFYVEYEKEKYGWISSSFSKKIIDSSIEVNKQTKLTNKVPEKDKAHKVDQIKPDKPSKVFTTNKPTLGTKGKEILHVKEFKNLKAKSSKEITTLQLTIKSLRTKLNEVKLDKVGAIEARNFARGKLQIAKTESINKVKHLESITASLRSELAQIKLEKEKSIKTNNTLRDKIKRTIFDNDKSFDALTTTFASLRSELAQIKSDKTTSIEKIKNENTKINNEKLARAKEFENLKEKSSKAIRSLQTTTETLRAELNQIKSNKANLIENVNKANDKANEEKLAFIKEFENLKEKS</sequence>
<dbReference type="AlphaFoldDB" id="A0A382S087"/>
<reference evidence="2" key="1">
    <citation type="submission" date="2018-05" db="EMBL/GenBank/DDBJ databases">
        <authorList>
            <person name="Lanie J.A."/>
            <person name="Ng W.-L."/>
            <person name="Kazmierczak K.M."/>
            <person name="Andrzejewski T.M."/>
            <person name="Davidsen T.M."/>
            <person name="Wayne K.J."/>
            <person name="Tettelin H."/>
            <person name="Glass J.I."/>
            <person name="Rusch D."/>
            <person name="Podicherti R."/>
            <person name="Tsui H.-C.T."/>
            <person name="Winkler M.E."/>
        </authorList>
    </citation>
    <scope>NUCLEOTIDE SEQUENCE</scope>
</reference>
<feature type="coiled-coil region" evidence="1">
    <location>
        <begin position="263"/>
        <end position="315"/>
    </location>
</feature>
<dbReference type="EMBL" id="UINC01125094">
    <property type="protein sequence ID" value="SVD02687.1"/>
    <property type="molecule type" value="Genomic_DNA"/>
</dbReference>
<evidence type="ECO:0000256" key="1">
    <source>
        <dbReference type="SAM" id="Coils"/>
    </source>
</evidence>
<gene>
    <name evidence="2" type="ORF">METZ01_LOCUS355541</name>
</gene>
<feature type="non-terminal residue" evidence="2">
    <location>
        <position position="316"/>
    </location>
</feature>
<name>A0A382S087_9ZZZZ</name>
<protein>
    <recommendedName>
        <fullName evidence="3">SH3b domain-containing protein</fullName>
    </recommendedName>
</protein>
<evidence type="ECO:0008006" key="3">
    <source>
        <dbReference type="Google" id="ProtNLM"/>
    </source>
</evidence>
<feature type="non-terminal residue" evidence="2">
    <location>
        <position position="1"/>
    </location>
</feature>